<feature type="compositionally biased region" description="Basic and acidic residues" evidence="2">
    <location>
        <begin position="202"/>
        <end position="217"/>
    </location>
</feature>
<dbReference type="SMART" id="SM00271">
    <property type="entry name" value="DnaJ"/>
    <property type="match status" value="1"/>
</dbReference>
<accession>A0A1B8GVK0</accession>
<feature type="domain" description="J" evidence="3">
    <location>
        <begin position="8"/>
        <end position="76"/>
    </location>
</feature>
<feature type="compositionally biased region" description="Basic and acidic residues" evidence="2">
    <location>
        <begin position="111"/>
        <end position="120"/>
    </location>
</feature>
<dbReference type="PANTHER" id="PTHR44360">
    <property type="entry name" value="DNAJ HOMOLOG SUBFAMILY B MEMBER 9"/>
    <property type="match status" value="1"/>
</dbReference>
<dbReference type="PRINTS" id="PR00625">
    <property type="entry name" value="JDOMAIN"/>
</dbReference>
<name>A0A1B8GVK0_9PEZI</name>
<dbReference type="GO" id="GO:0051087">
    <property type="term" value="F:protein-folding chaperone binding"/>
    <property type="evidence" value="ECO:0007669"/>
    <property type="project" value="TreeGrafter"/>
</dbReference>
<dbReference type="Proteomes" id="UP000091956">
    <property type="component" value="Unassembled WGS sequence"/>
</dbReference>
<feature type="compositionally biased region" description="Basic and acidic residues" evidence="2">
    <location>
        <begin position="290"/>
        <end position="306"/>
    </location>
</feature>
<evidence type="ECO:0000313" key="4">
    <source>
        <dbReference type="EMBL" id="OBT99861.1"/>
    </source>
</evidence>
<dbReference type="STRING" id="342668.A0A1B8GVK0"/>
<evidence type="ECO:0000259" key="3">
    <source>
        <dbReference type="PROSITE" id="PS50076"/>
    </source>
</evidence>
<dbReference type="EMBL" id="KV460211">
    <property type="protein sequence ID" value="OBT99861.1"/>
    <property type="molecule type" value="Genomic_DNA"/>
</dbReference>
<feature type="compositionally biased region" description="Low complexity" evidence="2">
    <location>
        <begin position="522"/>
        <end position="552"/>
    </location>
</feature>
<dbReference type="OrthoDB" id="10250354at2759"/>
<organism evidence="4 5">
    <name type="scientific">Pseudogymnoascus verrucosus</name>
    <dbReference type="NCBI Taxonomy" id="342668"/>
    <lineage>
        <taxon>Eukaryota</taxon>
        <taxon>Fungi</taxon>
        <taxon>Dikarya</taxon>
        <taxon>Ascomycota</taxon>
        <taxon>Pezizomycotina</taxon>
        <taxon>Leotiomycetes</taxon>
        <taxon>Thelebolales</taxon>
        <taxon>Thelebolaceae</taxon>
        <taxon>Pseudogymnoascus</taxon>
    </lineage>
</organism>
<dbReference type="PROSITE" id="PS00636">
    <property type="entry name" value="DNAJ_1"/>
    <property type="match status" value="1"/>
</dbReference>
<evidence type="ECO:0000256" key="2">
    <source>
        <dbReference type="SAM" id="MobiDB-lite"/>
    </source>
</evidence>
<feature type="compositionally biased region" description="Basic and acidic residues" evidence="2">
    <location>
        <begin position="555"/>
        <end position="564"/>
    </location>
</feature>
<dbReference type="PANTHER" id="PTHR44360:SF1">
    <property type="entry name" value="DNAJ HOMOLOG SUBFAMILY B MEMBER 9"/>
    <property type="match status" value="1"/>
</dbReference>
<feature type="compositionally biased region" description="Low complexity" evidence="2">
    <location>
        <begin position="455"/>
        <end position="466"/>
    </location>
</feature>
<feature type="compositionally biased region" description="Basic and acidic residues" evidence="2">
    <location>
        <begin position="161"/>
        <end position="194"/>
    </location>
</feature>
<feature type="region of interest" description="Disordered" evidence="2">
    <location>
        <begin position="86"/>
        <end position="621"/>
    </location>
</feature>
<dbReference type="RefSeq" id="XP_018133594.1">
    <property type="nucleotide sequence ID" value="XM_018271504.2"/>
</dbReference>
<reference evidence="5" key="2">
    <citation type="journal article" date="2018" name="Nat. Commun.">
        <title>Extreme sensitivity to ultraviolet light in the fungal pathogen causing white-nose syndrome of bats.</title>
        <authorList>
            <person name="Palmer J.M."/>
            <person name="Drees K.P."/>
            <person name="Foster J.T."/>
            <person name="Lindner D.L."/>
        </authorList>
    </citation>
    <scope>NUCLEOTIDE SEQUENCE [LARGE SCALE GENOMIC DNA]</scope>
    <source>
        <strain evidence="5">UAMH 10579</strain>
    </source>
</reference>
<reference evidence="4 5" key="1">
    <citation type="submission" date="2016-03" db="EMBL/GenBank/DDBJ databases">
        <title>Comparative genomics of Pseudogymnoascus destructans, the fungus causing white-nose syndrome of bats.</title>
        <authorList>
            <person name="Palmer J.M."/>
            <person name="Drees K.P."/>
            <person name="Foster J.T."/>
            <person name="Lindner D.L."/>
        </authorList>
    </citation>
    <scope>NUCLEOTIDE SEQUENCE [LARGE SCALE GENOMIC DNA]</scope>
    <source>
        <strain evidence="4 5">UAMH 10579</strain>
    </source>
</reference>
<protein>
    <recommendedName>
        <fullName evidence="3">J domain-containing protein</fullName>
    </recommendedName>
</protein>
<dbReference type="InterPro" id="IPR051948">
    <property type="entry name" value="Hsp70_co-chaperone_J-domain"/>
</dbReference>
<feature type="compositionally biased region" description="Polar residues" evidence="2">
    <location>
        <begin position="365"/>
        <end position="378"/>
    </location>
</feature>
<feature type="compositionally biased region" description="Basic and acidic residues" evidence="2">
    <location>
        <begin position="232"/>
        <end position="251"/>
    </location>
</feature>
<gene>
    <name evidence="4" type="ORF">VE01_01990</name>
</gene>
<dbReference type="GO" id="GO:0051787">
    <property type="term" value="F:misfolded protein binding"/>
    <property type="evidence" value="ECO:0007669"/>
    <property type="project" value="TreeGrafter"/>
</dbReference>
<sequence length="621" mass="70195">MSLPLPPDPYKALGVAKDAAISEVKSAYRKLVLKCHPDKVQDPTLKAQKQDEFQKVQQAYELLTDDNKRTEYDEKIKMFAFRDTLRSQVPKSTPQSARSSPQTHNPPVFDYEVRTAEPRSSRFKTSRAPSPVRVYARPSSYEEVSPPRVHDMGSRSARKAASYEDRKTPSREDERHQRLGEERERQRREKDLNKKNLSASKKSRDKERRKGVEEKTSSRRTPFIVDEDDSDEYRSPRSERRSSKRSDDKIHVTMKGGETNEFTISERTRKLQHSSETAAQYILKSKSKGKSPETEFRPPTMRRSETYHAPPYATRYPAPPPQTYIDADSDDEPRRSSARPRSRRPSDALPPRIPPGNEPYIITADPSSRKPSLQSHSSAPPLVAEPRRKEPQRAQTIQSDYPRRSSASTVPPPPLPRASTFNNGEKPRPHRLQTEYYPPSSSSSDSDSDGHVRYASPSRAPRTSPPIQTGTQKRYVIEKSRAVPIARSSHRKVLRDDSFVSGRDRSESPRGTPARVPDRPPVTRSSTSSARASSSVRTSSRTTPTTYYASPTDDAPPRSKRDVPRGVQQQSSPGGGSFFGEVKYAPAFRPEDVTYGDYYRPGQTTDYYPQSRRGEAAAAYA</sequence>
<dbReference type="CDD" id="cd06257">
    <property type="entry name" value="DnaJ"/>
    <property type="match status" value="1"/>
</dbReference>
<dbReference type="InterPro" id="IPR018253">
    <property type="entry name" value="DnaJ_domain_CS"/>
</dbReference>
<feature type="compositionally biased region" description="Basic and acidic residues" evidence="2">
    <location>
        <begin position="494"/>
        <end position="508"/>
    </location>
</feature>
<evidence type="ECO:0000313" key="5">
    <source>
        <dbReference type="Proteomes" id="UP000091956"/>
    </source>
</evidence>
<dbReference type="FunFam" id="1.10.287.110:FF:000073">
    <property type="entry name" value="DnaJ domain protein"/>
    <property type="match status" value="1"/>
</dbReference>
<dbReference type="GeneID" id="28835376"/>
<dbReference type="Pfam" id="PF00226">
    <property type="entry name" value="DnaJ"/>
    <property type="match status" value="1"/>
</dbReference>
<feature type="compositionally biased region" description="Polar residues" evidence="2">
    <location>
        <begin position="393"/>
        <end position="409"/>
    </location>
</feature>
<dbReference type="InterPro" id="IPR036869">
    <property type="entry name" value="J_dom_sf"/>
</dbReference>
<dbReference type="GO" id="GO:0036503">
    <property type="term" value="P:ERAD pathway"/>
    <property type="evidence" value="ECO:0007669"/>
    <property type="project" value="TreeGrafter"/>
</dbReference>
<dbReference type="Gene3D" id="1.10.287.110">
    <property type="entry name" value="DnaJ domain"/>
    <property type="match status" value="1"/>
</dbReference>
<feature type="compositionally biased region" description="Polar residues" evidence="2">
    <location>
        <begin position="86"/>
        <end position="105"/>
    </location>
</feature>
<dbReference type="InterPro" id="IPR001623">
    <property type="entry name" value="DnaJ_domain"/>
</dbReference>
<keyword evidence="5" id="KW-1185">Reference proteome</keyword>
<dbReference type="GO" id="GO:0005783">
    <property type="term" value="C:endoplasmic reticulum"/>
    <property type="evidence" value="ECO:0007669"/>
    <property type="project" value="TreeGrafter"/>
</dbReference>
<dbReference type="AlphaFoldDB" id="A0A1B8GVK0"/>
<dbReference type="SUPFAM" id="SSF46565">
    <property type="entry name" value="Chaperone J-domain"/>
    <property type="match status" value="1"/>
</dbReference>
<proteinExistence type="predicted"/>
<evidence type="ECO:0000256" key="1">
    <source>
        <dbReference type="ARBA" id="ARBA00023186"/>
    </source>
</evidence>
<dbReference type="PROSITE" id="PS50076">
    <property type="entry name" value="DNAJ_2"/>
    <property type="match status" value="1"/>
</dbReference>
<keyword evidence="1" id="KW-0143">Chaperone</keyword>
<feature type="compositionally biased region" description="Low complexity" evidence="2">
    <location>
        <begin position="307"/>
        <end position="316"/>
    </location>
</feature>